<proteinExistence type="predicted"/>
<dbReference type="EMBL" id="SRLO01000034">
    <property type="protein sequence ID" value="TNN83214.1"/>
    <property type="molecule type" value="Genomic_DNA"/>
</dbReference>
<gene>
    <name evidence="1" type="ORF">EYF80_006547</name>
</gene>
<dbReference type="AlphaFoldDB" id="A0A4Z2J056"/>
<comment type="caution">
    <text evidence="1">The sequence shown here is derived from an EMBL/GenBank/DDBJ whole genome shotgun (WGS) entry which is preliminary data.</text>
</comment>
<sequence length="115" mass="12465">MVDGSCSKKCQSNRDKDRVAFPFCKEHNCKHQEVNAAHMNSACSLTSCTTRHAIPQRPGSRDKSLLWGLLYVGGGGGLDILPSQTAGPRVVAGVRMLEEAKQRSLSEQLGINVNI</sequence>
<evidence type="ECO:0000313" key="2">
    <source>
        <dbReference type="Proteomes" id="UP000314294"/>
    </source>
</evidence>
<organism evidence="1 2">
    <name type="scientific">Liparis tanakae</name>
    <name type="common">Tanaka's snailfish</name>
    <dbReference type="NCBI Taxonomy" id="230148"/>
    <lineage>
        <taxon>Eukaryota</taxon>
        <taxon>Metazoa</taxon>
        <taxon>Chordata</taxon>
        <taxon>Craniata</taxon>
        <taxon>Vertebrata</taxon>
        <taxon>Euteleostomi</taxon>
        <taxon>Actinopterygii</taxon>
        <taxon>Neopterygii</taxon>
        <taxon>Teleostei</taxon>
        <taxon>Neoteleostei</taxon>
        <taxon>Acanthomorphata</taxon>
        <taxon>Eupercaria</taxon>
        <taxon>Perciformes</taxon>
        <taxon>Cottioidei</taxon>
        <taxon>Cottales</taxon>
        <taxon>Liparidae</taxon>
        <taxon>Liparis</taxon>
    </lineage>
</organism>
<accession>A0A4Z2J056</accession>
<protein>
    <submittedName>
        <fullName evidence="1">Uncharacterized protein</fullName>
    </submittedName>
</protein>
<evidence type="ECO:0000313" key="1">
    <source>
        <dbReference type="EMBL" id="TNN83214.1"/>
    </source>
</evidence>
<dbReference type="Proteomes" id="UP000314294">
    <property type="component" value="Unassembled WGS sequence"/>
</dbReference>
<reference evidence="1 2" key="1">
    <citation type="submission" date="2019-03" db="EMBL/GenBank/DDBJ databases">
        <title>First draft genome of Liparis tanakae, snailfish: a comprehensive survey of snailfish specific genes.</title>
        <authorList>
            <person name="Kim W."/>
            <person name="Song I."/>
            <person name="Jeong J.-H."/>
            <person name="Kim D."/>
            <person name="Kim S."/>
            <person name="Ryu S."/>
            <person name="Song J.Y."/>
            <person name="Lee S.K."/>
        </authorList>
    </citation>
    <scope>NUCLEOTIDE SEQUENCE [LARGE SCALE GENOMIC DNA]</scope>
    <source>
        <tissue evidence="1">Muscle</tissue>
    </source>
</reference>
<name>A0A4Z2J056_9TELE</name>
<keyword evidence="2" id="KW-1185">Reference proteome</keyword>